<comment type="function">
    <text evidence="7">Part of the tripartite ATP-independent periplasmic (TRAP) transport system.</text>
</comment>
<feature type="transmembrane region" description="Helical" evidence="7">
    <location>
        <begin position="317"/>
        <end position="350"/>
    </location>
</feature>
<feature type="transmembrane region" description="Helical" evidence="7">
    <location>
        <begin position="89"/>
        <end position="121"/>
    </location>
</feature>
<evidence type="ECO:0000259" key="8">
    <source>
        <dbReference type="Pfam" id="PF06808"/>
    </source>
</evidence>
<name>A0ABW8NJL0_9GAMM</name>
<sequence length="427" mass="46476">MSVLVPLILLLLALSGTPLFVVIAASAIWGFYQTDVDLMVMAVEIYRIAEMPVLIAIPLFTFAGYLLGESKAPQRLVRITDAFLGWMPGGLAIVALVTCALFTAFTGASGVTIVALGALLVPALQKSGYPERFNLGLVTTSGSLGLLFAPSLPLILYGVVAQQMSLDVAVSIDDLFLAGLLPGGLMLVALSLYSGWVSRKTERNHHPFDKAEAWAALKDTKWEMPLPFLVLGGIYGGWFAVSEAAAITAFYVLIVSTLIRREIPFKQLITVMRDSMKLVGAILLILAVSMASTNYMIDAGVPEKIFGFIQQHVSDSFTFLLLLTVFLLILGMMLDIFSAIVIMIPIILPIAVEYGIHPIHLGILFLANMQLGYFTPPVGMNLFIASFRFNKPVMELYRATLPFFFILLATVLVITFWPGLSLAFIGE</sequence>
<protein>
    <recommendedName>
        <fullName evidence="7">TRAP transporter large permease protein</fullName>
    </recommendedName>
</protein>
<evidence type="ECO:0000256" key="4">
    <source>
        <dbReference type="ARBA" id="ARBA00022692"/>
    </source>
</evidence>
<comment type="subcellular location">
    <subcellularLocation>
        <location evidence="1 7">Cell inner membrane</location>
        <topology evidence="1 7">Multi-pass membrane protein</topology>
    </subcellularLocation>
</comment>
<feature type="transmembrane region" description="Helical" evidence="7">
    <location>
        <begin position="401"/>
        <end position="425"/>
    </location>
</feature>
<evidence type="ECO:0000313" key="9">
    <source>
        <dbReference type="EMBL" id="MFK4753170.1"/>
    </source>
</evidence>
<dbReference type="Pfam" id="PF06808">
    <property type="entry name" value="DctM"/>
    <property type="match status" value="1"/>
</dbReference>
<dbReference type="InterPro" id="IPR010656">
    <property type="entry name" value="DctM"/>
</dbReference>
<feature type="domain" description="TRAP C4-dicarboxylate transport system permease DctM subunit" evidence="8">
    <location>
        <begin position="8"/>
        <end position="419"/>
    </location>
</feature>
<feature type="transmembrane region" description="Helical" evidence="7">
    <location>
        <begin position="172"/>
        <end position="193"/>
    </location>
</feature>
<dbReference type="EMBL" id="JBBKTX010000014">
    <property type="protein sequence ID" value="MFK4753170.1"/>
    <property type="molecule type" value="Genomic_DNA"/>
</dbReference>
<dbReference type="Proteomes" id="UP001620597">
    <property type="component" value="Unassembled WGS sequence"/>
</dbReference>
<feature type="transmembrane region" description="Helical" evidence="7">
    <location>
        <begin position="371"/>
        <end position="389"/>
    </location>
</feature>
<evidence type="ECO:0000256" key="2">
    <source>
        <dbReference type="ARBA" id="ARBA00022475"/>
    </source>
</evidence>
<proteinExistence type="inferred from homology"/>
<keyword evidence="3 7" id="KW-0997">Cell inner membrane</keyword>
<dbReference type="RefSeq" id="WP_416206247.1">
    <property type="nucleotide sequence ID" value="NZ_JBBKTX010000014.1"/>
</dbReference>
<dbReference type="PIRSF" id="PIRSF006066">
    <property type="entry name" value="HI0050"/>
    <property type="match status" value="1"/>
</dbReference>
<evidence type="ECO:0000256" key="5">
    <source>
        <dbReference type="ARBA" id="ARBA00022989"/>
    </source>
</evidence>
<accession>A0ABW8NJL0</accession>
<dbReference type="PANTHER" id="PTHR33362:SF5">
    <property type="entry name" value="C4-DICARBOXYLATE TRAP TRANSPORTER LARGE PERMEASE PROTEIN DCTM"/>
    <property type="match status" value="1"/>
</dbReference>
<keyword evidence="5 7" id="KW-1133">Transmembrane helix</keyword>
<comment type="subunit">
    <text evidence="7">The complex comprises the extracytoplasmic solute receptor protein and the two transmembrane proteins.</text>
</comment>
<feature type="transmembrane region" description="Helical" evidence="7">
    <location>
        <begin position="234"/>
        <end position="258"/>
    </location>
</feature>
<dbReference type="InterPro" id="IPR004681">
    <property type="entry name" value="TRAP_DctM"/>
</dbReference>
<evidence type="ECO:0000256" key="6">
    <source>
        <dbReference type="ARBA" id="ARBA00023136"/>
    </source>
</evidence>
<keyword evidence="4 7" id="KW-0812">Transmembrane</keyword>
<feature type="transmembrane region" description="Helical" evidence="7">
    <location>
        <begin position="141"/>
        <end position="160"/>
    </location>
</feature>
<dbReference type="PANTHER" id="PTHR33362">
    <property type="entry name" value="SIALIC ACID TRAP TRANSPORTER PERMEASE PROTEIN SIAT-RELATED"/>
    <property type="match status" value="1"/>
</dbReference>
<comment type="caution">
    <text evidence="7">Lacks conserved residue(s) required for the propagation of feature annotation.</text>
</comment>
<keyword evidence="2" id="KW-1003">Cell membrane</keyword>
<comment type="similarity">
    <text evidence="7">Belongs to the TRAP transporter large permease family.</text>
</comment>
<evidence type="ECO:0000256" key="3">
    <source>
        <dbReference type="ARBA" id="ARBA00022519"/>
    </source>
</evidence>
<organism evidence="9 10">
    <name type="scientific">Oceanobacter antarcticus</name>
    <dbReference type="NCBI Taxonomy" id="3133425"/>
    <lineage>
        <taxon>Bacteria</taxon>
        <taxon>Pseudomonadati</taxon>
        <taxon>Pseudomonadota</taxon>
        <taxon>Gammaproteobacteria</taxon>
        <taxon>Oceanospirillales</taxon>
        <taxon>Oceanospirillaceae</taxon>
        <taxon>Oceanobacter</taxon>
    </lineage>
</organism>
<keyword evidence="10" id="KW-1185">Reference proteome</keyword>
<reference evidence="9 10" key="1">
    <citation type="submission" date="2024-03" db="EMBL/GenBank/DDBJ databases">
        <title>High-quality draft genome sequence of Oceanobacter sp. wDCs-4.</title>
        <authorList>
            <person name="Dong C."/>
        </authorList>
    </citation>
    <scope>NUCLEOTIDE SEQUENCE [LARGE SCALE GENOMIC DNA]</scope>
    <source>
        <strain evidence="10">wDCs-4</strain>
    </source>
</reference>
<feature type="transmembrane region" description="Helical" evidence="7">
    <location>
        <begin position="48"/>
        <end position="68"/>
    </location>
</feature>
<evidence type="ECO:0000256" key="7">
    <source>
        <dbReference type="RuleBase" id="RU369079"/>
    </source>
</evidence>
<comment type="caution">
    <text evidence="9">The sequence shown here is derived from an EMBL/GenBank/DDBJ whole genome shotgun (WGS) entry which is preliminary data.</text>
</comment>
<gene>
    <name evidence="9" type="ORF">WG929_12175</name>
</gene>
<keyword evidence="6 7" id="KW-0472">Membrane</keyword>
<keyword evidence="7" id="KW-0813">Transport</keyword>
<evidence type="ECO:0000313" key="10">
    <source>
        <dbReference type="Proteomes" id="UP001620597"/>
    </source>
</evidence>
<feature type="transmembrane region" description="Helical" evidence="7">
    <location>
        <begin position="278"/>
        <end position="297"/>
    </location>
</feature>
<evidence type="ECO:0000256" key="1">
    <source>
        <dbReference type="ARBA" id="ARBA00004429"/>
    </source>
</evidence>
<dbReference type="NCBIfam" id="TIGR00786">
    <property type="entry name" value="dctM"/>
    <property type="match status" value="1"/>
</dbReference>